<name>A0A1S1N8D1_9GAMM</name>
<proteinExistence type="predicted"/>
<dbReference type="AlphaFoldDB" id="A0A1S1N8D1"/>
<organism evidence="1 2">
    <name type="scientific">Pseudoalteromonas byunsanensis</name>
    <dbReference type="NCBI Taxonomy" id="327939"/>
    <lineage>
        <taxon>Bacteria</taxon>
        <taxon>Pseudomonadati</taxon>
        <taxon>Pseudomonadota</taxon>
        <taxon>Gammaproteobacteria</taxon>
        <taxon>Alteromonadales</taxon>
        <taxon>Pseudoalteromonadaceae</taxon>
        <taxon>Pseudoalteromonas</taxon>
    </lineage>
</organism>
<evidence type="ECO:0000313" key="2">
    <source>
        <dbReference type="Proteomes" id="UP000180253"/>
    </source>
</evidence>
<accession>A0A1S1N8D1</accession>
<reference evidence="1 2" key="1">
    <citation type="submission" date="2016-10" db="EMBL/GenBank/DDBJ databases">
        <title>Pseudoalteromonas amylolytica sp. nov., isolated from the surface seawater.</title>
        <authorList>
            <person name="Wu Y.-H."/>
            <person name="Cheng H."/>
            <person name="Jin X.-B."/>
            <person name="Wang C.-S."/>
            <person name="Xu X.-W."/>
        </authorList>
    </citation>
    <scope>NUCLEOTIDE SEQUENCE [LARGE SCALE GENOMIC DNA]</scope>
    <source>
        <strain evidence="1 2">JCM 12483</strain>
    </source>
</reference>
<comment type="caution">
    <text evidence="1">The sequence shown here is derived from an EMBL/GenBank/DDBJ whole genome shotgun (WGS) entry which is preliminary data.</text>
</comment>
<dbReference type="Proteomes" id="UP000180253">
    <property type="component" value="Unassembled WGS sequence"/>
</dbReference>
<sequence>MLMDLEPNAPKDFDFIIGQWNVKHRRLRDILNGGEQWIEFDGQSSTVKTLGGFGNIEDNHLHFPDSSIRAKAIRSYNSQTGEWSIWWLDGRNPNCLDTPVVGKFVDGVGCFYANEVYNGKAIKVRFIWNGTNPEAPTWEQAFSEDDGKTWEVNWQMEFTARNK</sequence>
<evidence type="ECO:0000313" key="1">
    <source>
        <dbReference type="EMBL" id="OHU94938.1"/>
    </source>
</evidence>
<protein>
    <submittedName>
        <fullName evidence="1">DUF1579 domain-containing protein</fullName>
    </submittedName>
</protein>
<gene>
    <name evidence="1" type="ORF">BIW53_13035</name>
</gene>
<dbReference type="EMBL" id="MNAN01000032">
    <property type="protein sequence ID" value="OHU94938.1"/>
    <property type="molecule type" value="Genomic_DNA"/>
</dbReference>
<keyword evidence="2" id="KW-1185">Reference proteome</keyword>
<dbReference type="STRING" id="327939.BIW53_13035"/>